<dbReference type="PANTHER" id="PTHR30329">
    <property type="entry name" value="STATOR ELEMENT OF FLAGELLAR MOTOR COMPLEX"/>
    <property type="match status" value="1"/>
</dbReference>
<dbReference type="InterPro" id="IPR006664">
    <property type="entry name" value="OMP_bac"/>
</dbReference>
<dbReference type="GO" id="GO:0009279">
    <property type="term" value="C:cell outer membrane"/>
    <property type="evidence" value="ECO:0007669"/>
    <property type="project" value="UniProtKB-SubCell"/>
</dbReference>
<evidence type="ECO:0000256" key="1">
    <source>
        <dbReference type="ARBA" id="ARBA00004442"/>
    </source>
</evidence>
<feature type="domain" description="OmpA-like" evidence="5">
    <location>
        <begin position="377"/>
        <end position="493"/>
    </location>
</feature>
<dbReference type="Gene3D" id="3.30.1330.60">
    <property type="entry name" value="OmpA-like domain"/>
    <property type="match status" value="1"/>
</dbReference>
<evidence type="ECO:0000259" key="5">
    <source>
        <dbReference type="PROSITE" id="PS51123"/>
    </source>
</evidence>
<evidence type="ECO:0000313" key="6">
    <source>
        <dbReference type="EMBL" id="WMS87235.1"/>
    </source>
</evidence>
<evidence type="ECO:0000256" key="3">
    <source>
        <dbReference type="ARBA" id="ARBA00023237"/>
    </source>
</evidence>
<dbReference type="Proteomes" id="UP001239782">
    <property type="component" value="Chromosome"/>
</dbReference>
<keyword evidence="7" id="KW-1185">Reference proteome</keyword>
<evidence type="ECO:0000313" key="7">
    <source>
        <dbReference type="Proteomes" id="UP001239782"/>
    </source>
</evidence>
<dbReference type="RefSeq" id="WP_309202375.1">
    <property type="nucleotide sequence ID" value="NZ_CP133548.1"/>
</dbReference>
<dbReference type="SUPFAM" id="SSF103088">
    <property type="entry name" value="OmpA-like"/>
    <property type="match status" value="1"/>
</dbReference>
<dbReference type="InterPro" id="IPR050330">
    <property type="entry name" value="Bact_OuterMem_StrucFunc"/>
</dbReference>
<dbReference type="InterPro" id="IPR036737">
    <property type="entry name" value="OmpA-like_sf"/>
</dbReference>
<proteinExistence type="predicted"/>
<evidence type="ECO:0000256" key="2">
    <source>
        <dbReference type="ARBA" id="ARBA00023136"/>
    </source>
</evidence>
<dbReference type="InterPro" id="IPR006665">
    <property type="entry name" value="OmpA-like"/>
</dbReference>
<dbReference type="AlphaFoldDB" id="A0AA51X7L5"/>
<dbReference type="EMBL" id="CP133548">
    <property type="protein sequence ID" value="WMS87235.1"/>
    <property type="molecule type" value="Genomic_DNA"/>
</dbReference>
<sequence>MRMILSVLCSILTLFSPVYGGEFKHPLVKPYQGAEESNSKYFNYFESNFPLTRFDDNEFEKAKSRLVKGRHYFTRYKVPGASALEVYKNFLNGFKQQGLTIEFTCAPGECGRYVETYLEYHSALEVLRPILNDKTSFIVANLTKESSKVSVLMAVSDSLNPVNFYQVVVEEYQPKFDRVTLDKAAYEQYLIAAKTEQPVLKSDKKDIEGAVDHPLISRYLGAALIDYATFGYEEVALPTAPVESKDPEQTLLVKGQAQFYRYSTARGVALVEVVKSYQRAFNSDEFEVIFQCERGQCGRYIEHYLESDQVFKGVRTEIMRETPLFVARHRSKYGSTLVLVSFYDWSDYVSIYQAVIKESILDDTKVAINSDYIADQIMANGKVALYGIHFEHDSDTITPESQAPLSAIADFLEKNTNLSLYVVGHTDASGTEAYNQALSLKRATAITEKLVKEFGVKRSRLTPKGVGNLVPVASNKQNDGKRLNRRVELVEKL</sequence>
<reference evidence="6 7" key="1">
    <citation type="submission" date="2023-08" db="EMBL/GenBank/DDBJ databases">
        <title>Pleionea litopenaei sp. nov., isolated from stomach of juvenile Litopenaeus vannamei.</title>
        <authorList>
            <person name="Rho A.M."/>
            <person name="Hwang C.Y."/>
        </authorList>
    </citation>
    <scope>NUCLEOTIDE SEQUENCE [LARGE SCALE GENOMIC DNA]</scope>
    <source>
        <strain evidence="6 7">HL-JVS1</strain>
    </source>
</reference>
<accession>A0AA51X7L5</accession>
<keyword evidence="3" id="KW-0998">Cell outer membrane</keyword>
<gene>
    <name evidence="6" type="ORF">Q9312_18680</name>
</gene>
<name>A0AA51X7L5_9GAMM</name>
<dbReference type="PANTHER" id="PTHR30329:SF21">
    <property type="entry name" value="LIPOPROTEIN YIAD-RELATED"/>
    <property type="match status" value="1"/>
</dbReference>
<dbReference type="CDD" id="cd07185">
    <property type="entry name" value="OmpA_C-like"/>
    <property type="match status" value="1"/>
</dbReference>
<evidence type="ECO:0000256" key="4">
    <source>
        <dbReference type="PROSITE-ProRule" id="PRU00473"/>
    </source>
</evidence>
<comment type="subcellular location">
    <subcellularLocation>
        <location evidence="1">Cell outer membrane</location>
    </subcellularLocation>
</comment>
<dbReference type="Pfam" id="PF00691">
    <property type="entry name" value="OmpA"/>
    <property type="match status" value="1"/>
</dbReference>
<organism evidence="6 7">
    <name type="scientific">Pleionea litopenaei</name>
    <dbReference type="NCBI Taxonomy" id="3070815"/>
    <lineage>
        <taxon>Bacteria</taxon>
        <taxon>Pseudomonadati</taxon>
        <taxon>Pseudomonadota</taxon>
        <taxon>Gammaproteobacteria</taxon>
        <taxon>Oceanospirillales</taxon>
        <taxon>Pleioneaceae</taxon>
        <taxon>Pleionea</taxon>
    </lineage>
</organism>
<protein>
    <submittedName>
        <fullName evidence="6">OmpA family protein</fullName>
    </submittedName>
</protein>
<dbReference type="PRINTS" id="PR01021">
    <property type="entry name" value="OMPADOMAIN"/>
</dbReference>
<dbReference type="KEGG" id="plei:Q9312_18680"/>
<dbReference type="PROSITE" id="PS51123">
    <property type="entry name" value="OMPA_2"/>
    <property type="match status" value="1"/>
</dbReference>
<keyword evidence="2 4" id="KW-0472">Membrane</keyword>